<protein>
    <submittedName>
        <fullName evidence="1">Uncharacterized protein</fullName>
    </submittedName>
</protein>
<proteinExistence type="predicted"/>
<reference evidence="1" key="1">
    <citation type="submission" date="2021-01" db="EMBL/GenBank/DDBJ databases">
        <authorList>
            <consortium name="Genoscope - CEA"/>
            <person name="William W."/>
        </authorList>
    </citation>
    <scope>NUCLEOTIDE SEQUENCE</scope>
</reference>
<comment type="caution">
    <text evidence="1">The sequence shown here is derived from an EMBL/GenBank/DDBJ whole genome shotgun (WGS) entry which is preliminary data.</text>
</comment>
<gene>
    <name evidence="1" type="ORF">PSON_ATCC_30995.1.T1860044</name>
</gene>
<accession>A0A8S1RJG8</accession>
<dbReference type="AlphaFoldDB" id="A0A8S1RJG8"/>
<evidence type="ECO:0000313" key="2">
    <source>
        <dbReference type="Proteomes" id="UP000692954"/>
    </source>
</evidence>
<name>A0A8S1RJG8_9CILI</name>
<keyword evidence="2" id="KW-1185">Reference proteome</keyword>
<sequence>MIAKAVQPKLEINTLTSQFTEWLNYNLKTEETCKGIYWFKKSSQQIESNQLIIQLKIDIKICNRKNLIKCHLINNQLNVDFQKDQRKQLSEYQIKLMIQETNYPTFRNLMEDQQVQLRNQKYQQIISNQR</sequence>
<evidence type="ECO:0000313" key="1">
    <source>
        <dbReference type="EMBL" id="CAD8128356.1"/>
    </source>
</evidence>
<dbReference type="Proteomes" id="UP000692954">
    <property type="component" value="Unassembled WGS sequence"/>
</dbReference>
<dbReference type="EMBL" id="CAJJDN010000186">
    <property type="protein sequence ID" value="CAD8128356.1"/>
    <property type="molecule type" value="Genomic_DNA"/>
</dbReference>
<organism evidence="1 2">
    <name type="scientific">Paramecium sonneborni</name>
    <dbReference type="NCBI Taxonomy" id="65129"/>
    <lineage>
        <taxon>Eukaryota</taxon>
        <taxon>Sar</taxon>
        <taxon>Alveolata</taxon>
        <taxon>Ciliophora</taxon>
        <taxon>Intramacronucleata</taxon>
        <taxon>Oligohymenophorea</taxon>
        <taxon>Peniculida</taxon>
        <taxon>Parameciidae</taxon>
        <taxon>Paramecium</taxon>
    </lineage>
</organism>